<accession>A0A6C0ES17</accession>
<dbReference type="EMBL" id="MN738925">
    <property type="protein sequence ID" value="QHT31827.1"/>
    <property type="molecule type" value="Genomic_DNA"/>
</dbReference>
<evidence type="ECO:0000313" key="1">
    <source>
        <dbReference type="EMBL" id="QHT31827.1"/>
    </source>
</evidence>
<organism evidence="1">
    <name type="scientific">viral metagenome</name>
    <dbReference type="NCBI Taxonomy" id="1070528"/>
    <lineage>
        <taxon>unclassified sequences</taxon>
        <taxon>metagenomes</taxon>
        <taxon>organismal metagenomes</taxon>
    </lineage>
</organism>
<protein>
    <submittedName>
        <fullName evidence="1">Uncharacterized protein</fullName>
    </submittedName>
</protein>
<dbReference type="AlphaFoldDB" id="A0A6C0ES17"/>
<sequence>MENAAKKILRHLPTGEEEKISAKNAFKKYKESWKLIFDSNMTYNNRMYYGFLSIRENTMQIKHDGDGLVGIPNTYTFKFRRSNDDDFIEDDGIETVTINGDEYIVIIPTEIQHIYRIYDDDDK</sequence>
<name>A0A6C0ES17_9ZZZZ</name>
<reference evidence="1" key="1">
    <citation type="journal article" date="2020" name="Nature">
        <title>Giant virus diversity and host interactions through global metagenomics.</title>
        <authorList>
            <person name="Schulz F."/>
            <person name="Roux S."/>
            <person name="Paez-Espino D."/>
            <person name="Jungbluth S."/>
            <person name="Walsh D.A."/>
            <person name="Denef V.J."/>
            <person name="McMahon K.D."/>
            <person name="Konstantinidis K.T."/>
            <person name="Eloe-Fadrosh E.A."/>
            <person name="Kyrpides N.C."/>
            <person name="Woyke T."/>
        </authorList>
    </citation>
    <scope>NUCLEOTIDE SEQUENCE</scope>
    <source>
        <strain evidence="1">GVMAG-M-3300009155-48</strain>
    </source>
</reference>
<proteinExistence type="predicted"/>